<keyword evidence="7" id="KW-1015">Disulfide bond</keyword>
<reference evidence="10" key="1">
    <citation type="submission" date="2025-08" db="UniProtKB">
        <authorList>
            <consortium name="RefSeq"/>
        </authorList>
    </citation>
    <scope>IDENTIFICATION</scope>
</reference>
<comment type="subcellular location">
    <subcellularLocation>
        <location evidence="1">Secreted</location>
    </subcellularLocation>
</comment>
<dbReference type="InterPro" id="IPR007945">
    <property type="entry name" value="Secretogranin_V"/>
</dbReference>
<keyword evidence="8" id="KW-0143">Chaperone</keyword>
<dbReference type="PANTHER" id="PTHR12738:SF0">
    <property type="entry name" value="NEUROENDOCRINE PROTEIN 7B2"/>
    <property type="match status" value="1"/>
</dbReference>
<evidence type="ECO:0000256" key="2">
    <source>
        <dbReference type="ARBA" id="ARBA00006348"/>
    </source>
</evidence>
<sequence length="94" mass="10498">MDPVRHISAYCNPPNPCPVGYTAADNCLVDVPNTDAFSRDYQMAQQCPCDKEHMFYCHEDASDAIDDNMRLDEGTNPFFLGETLPVISKKAPLN</sequence>
<protein>
    <recommendedName>
        <fullName evidence="3">Neuroendocrine protein 7B2</fullName>
    </recommendedName>
</protein>
<evidence type="ECO:0000256" key="3">
    <source>
        <dbReference type="ARBA" id="ARBA00019589"/>
    </source>
</evidence>
<organism evidence="9 10">
    <name type="scientific">Priapulus caudatus</name>
    <name type="common">Priapulid worm</name>
    <dbReference type="NCBI Taxonomy" id="37621"/>
    <lineage>
        <taxon>Eukaryota</taxon>
        <taxon>Metazoa</taxon>
        <taxon>Ecdysozoa</taxon>
        <taxon>Scalidophora</taxon>
        <taxon>Priapulida</taxon>
        <taxon>Priapulimorpha</taxon>
        <taxon>Priapulimorphida</taxon>
        <taxon>Priapulidae</taxon>
        <taxon>Priapulus</taxon>
    </lineage>
</organism>
<accession>A0ABM1F0J0</accession>
<proteinExistence type="inferred from homology"/>
<name>A0ABM1F0J0_PRICU</name>
<evidence type="ECO:0000256" key="1">
    <source>
        <dbReference type="ARBA" id="ARBA00004613"/>
    </source>
</evidence>
<dbReference type="Pfam" id="PF05281">
    <property type="entry name" value="Secretogranin_V"/>
    <property type="match status" value="1"/>
</dbReference>
<keyword evidence="6" id="KW-0732">Signal</keyword>
<dbReference type="Proteomes" id="UP000695022">
    <property type="component" value="Unplaced"/>
</dbReference>
<dbReference type="GeneID" id="106817772"/>
<comment type="similarity">
    <text evidence="2">Belongs to the 7B2 family.</text>
</comment>
<dbReference type="PANTHER" id="PTHR12738">
    <property type="entry name" value="NEUROENDOCRINE PROTEIN 7B2"/>
    <property type="match status" value="1"/>
</dbReference>
<evidence type="ECO:0000256" key="5">
    <source>
        <dbReference type="ARBA" id="ARBA00022525"/>
    </source>
</evidence>
<keyword evidence="5" id="KW-0964">Secreted</keyword>
<evidence type="ECO:0000313" key="9">
    <source>
        <dbReference type="Proteomes" id="UP000695022"/>
    </source>
</evidence>
<dbReference type="RefSeq" id="XP_014677961.1">
    <property type="nucleotide sequence ID" value="XM_014822475.1"/>
</dbReference>
<evidence type="ECO:0000256" key="7">
    <source>
        <dbReference type="ARBA" id="ARBA00023157"/>
    </source>
</evidence>
<evidence type="ECO:0000313" key="10">
    <source>
        <dbReference type="RefSeq" id="XP_014677961.1"/>
    </source>
</evidence>
<gene>
    <name evidence="10" type="primary">LOC106817772</name>
</gene>
<keyword evidence="4" id="KW-0813">Transport</keyword>
<evidence type="ECO:0000256" key="8">
    <source>
        <dbReference type="ARBA" id="ARBA00023186"/>
    </source>
</evidence>
<evidence type="ECO:0000256" key="6">
    <source>
        <dbReference type="ARBA" id="ARBA00022729"/>
    </source>
</evidence>
<evidence type="ECO:0000256" key="4">
    <source>
        <dbReference type="ARBA" id="ARBA00022448"/>
    </source>
</evidence>
<keyword evidence="9" id="KW-1185">Reference proteome</keyword>